<dbReference type="OrthoDB" id="2692284at2759"/>
<reference evidence="1 2" key="1">
    <citation type="journal article" date="2011" name="PLoS Pathog.">
        <title>Endophytic Life Strategies Decoded by Genome and Transcriptome Analyses of the Mutualistic Root Symbiont Piriformospora indica.</title>
        <authorList>
            <person name="Zuccaro A."/>
            <person name="Lahrmann U."/>
            <person name="Guldener U."/>
            <person name="Langen G."/>
            <person name="Pfiffi S."/>
            <person name="Biedenkopf D."/>
            <person name="Wong P."/>
            <person name="Samans B."/>
            <person name="Grimm C."/>
            <person name="Basiewicz M."/>
            <person name="Murat C."/>
            <person name="Martin F."/>
            <person name="Kogel K.H."/>
        </authorList>
    </citation>
    <scope>NUCLEOTIDE SEQUENCE [LARGE SCALE GENOMIC DNA]</scope>
    <source>
        <strain evidence="1 2">DSM 11827</strain>
    </source>
</reference>
<evidence type="ECO:0000313" key="1">
    <source>
        <dbReference type="EMBL" id="CCA72099.1"/>
    </source>
</evidence>
<dbReference type="AlphaFoldDB" id="G4TLA2"/>
<keyword evidence="2" id="KW-1185">Reference proteome</keyword>
<sequence>MVCLGQRRIIVRFTGRTHQYEGYARPSTPKWPNCLLNRAMADESSMPTQPPPEYWYTKAPSSYSATVQLYTLSGQLDHMLVRYRRRMENTPYCDFCESQDLRAEAGLKLSISVSKILHAAELEDTPELGSSLKSWFYSDTFWPLQMNAYYLGRSPPLKGILPPAWDKITGKKIAEIIHSKSILLAGQIWGVGYEGEDEEMERGGLTHFAPRSDGSQDLDSVV</sequence>
<name>G4TLA2_SERID</name>
<proteinExistence type="predicted"/>
<dbReference type="HOGENOM" id="CLU_1245804_0_0_1"/>
<comment type="caution">
    <text evidence="1">The sequence shown here is derived from an EMBL/GenBank/DDBJ whole genome shotgun (WGS) entry which is preliminary data.</text>
</comment>
<dbReference type="OMA" id="RMENTPY"/>
<gene>
    <name evidence="1" type="ORF">PIIN_06035</name>
</gene>
<accession>G4TLA2</accession>
<dbReference type="InParanoid" id="G4TLA2"/>
<protein>
    <submittedName>
        <fullName evidence="1">Uncharacterized protein</fullName>
    </submittedName>
</protein>
<evidence type="ECO:0000313" key="2">
    <source>
        <dbReference type="Proteomes" id="UP000007148"/>
    </source>
</evidence>
<organism evidence="1 2">
    <name type="scientific">Serendipita indica (strain DSM 11827)</name>
    <name type="common">Root endophyte fungus</name>
    <name type="synonym">Piriformospora indica</name>
    <dbReference type="NCBI Taxonomy" id="1109443"/>
    <lineage>
        <taxon>Eukaryota</taxon>
        <taxon>Fungi</taxon>
        <taxon>Dikarya</taxon>
        <taxon>Basidiomycota</taxon>
        <taxon>Agaricomycotina</taxon>
        <taxon>Agaricomycetes</taxon>
        <taxon>Sebacinales</taxon>
        <taxon>Serendipitaceae</taxon>
        <taxon>Serendipita</taxon>
    </lineage>
</organism>
<dbReference type="EMBL" id="CAFZ01000147">
    <property type="protein sequence ID" value="CCA72099.1"/>
    <property type="molecule type" value="Genomic_DNA"/>
</dbReference>
<dbReference type="Proteomes" id="UP000007148">
    <property type="component" value="Unassembled WGS sequence"/>
</dbReference>